<organism evidence="2 3">
    <name type="scientific">Fusarium austroafricanum</name>
    <dbReference type="NCBI Taxonomy" id="2364996"/>
    <lineage>
        <taxon>Eukaryota</taxon>
        <taxon>Fungi</taxon>
        <taxon>Dikarya</taxon>
        <taxon>Ascomycota</taxon>
        <taxon>Pezizomycotina</taxon>
        <taxon>Sordariomycetes</taxon>
        <taxon>Hypocreomycetidae</taxon>
        <taxon>Hypocreales</taxon>
        <taxon>Nectriaceae</taxon>
        <taxon>Fusarium</taxon>
        <taxon>Fusarium concolor species complex</taxon>
    </lineage>
</organism>
<protein>
    <submittedName>
        <fullName evidence="2">Uncharacterized protein</fullName>
    </submittedName>
</protein>
<evidence type="ECO:0000313" key="2">
    <source>
        <dbReference type="EMBL" id="KAF4456888.1"/>
    </source>
</evidence>
<sequence>MEDSVKTSTDLTPPSEEESKIYYGNWNSKPKLVARSNSAAEPWDGKPNGLDPVSRHAIVPLWNGDSPICEDVIKEIQNLKFVAIDIFRIGPN</sequence>
<feature type="compositionally biased region" description="Polar residues" evidence="1">
    <location>
        <begin position="1"/>
        <end position="12"/>
    </location>
</feature>
<dbReference type="Proteomes" id="UP000605986">
    <property type="component" value="Unassembled WGS sequence"/>
</dbReference>
<evidence type="ECO:0000313" key="3">
    <source>
        <dbReference type="Proteomes" id="UP000605986"/>
    </source>
</evidence>
<dbReference type="AlphaFoldDB" id="A0A8H4P4G2"/>
<feature type="region of interest" description="Disordered" evidence="1">
    <location>
        <begin position="1"/>
        <end position="20"/>
    </location>
</feature>
<dbReference type="OrthoDB" id="5424209at2759"/>
<keyword evidence="3" id="KW-1185">Reference proteome</keyword>
<accession>A0A8H4P4G2</accession>
<dbReference type="EMBL" id="JAADJG010000044">
    <property type="protein sequence ID" value="KAF4456888.1"/>
    <property type="molecule type" value="Genomic_DNA"/>
</dbReference>
<evidence type="ECO:0000256" key="1">
    <source>
        <dbReference type="SAM" id="MobiDB-lite"/>
    </source>
</evidence>
<gene>
    <name evidence="2" type="ORF">F53441_1099</name>
</gene>
<reference evidence="2" key="1">
    <citation type="submission" date="2020-01" db="EMBL/GenBank/DDBJ databases">
        <title>Identification and distribution of gene clusters putatively required for synthesis of sphingolipid metabolism inhibitors in phylogenetically diverse species of the filamentous fungus Fusarium.</title>
        <authorList>
            <person name="Kim H.-S."/>
            <person name="Busman M."/>
            <person name="Brown D.W."/>
            <person name="Divon H."/>
            <person name="Uhlig S."/>
            <person name="Proctor R.H."/>
        </authorList>
    </citation>
    <scope>NUCLEOTIDE SEQUENCE</scope>
    <source>
        <strain evidence="2">NRRL 53441</strain>
    </source>
</reference>
<name>A0A8H4P4G2_9HYPO</name>
<proteinExistence type="predicted"/>
<comment type="caution">
    <text evidence="2">The sequence shown here is derived from an EMBL/GenBank/DDBJ whole genome shotgun (WGS) entry which is preliminary data.</text>
</comment>